<feature type="domain" description="DUF7852" evidence="1">
    <location>
        <begin position="148"/>
        <end position="263"/>
    </location>
</feature>
<dbReference type="NCBIfam" id="NF045794">
    <property type="entry name" value="CsxC_fam"/>
    <property type="match status" value="1"/>
</dbReference>
<dbReference type="RefSeq" id="WP_369705880.1">
    <property type="nucleotide sequence ID" value="NZ_JBGEWD010000034.1"/>
</dbReference>
<keyword evidence="3" id="KW-1185">Reference proteome</keyword>
<dbReference type="Proteomes" id="UP001564657">
    <property type="component" value="Unassembled WGS sequence"/>
</dbReference>
<sequence>TSENNTLEGTDSEDTVLENNILEDTNPEDITLENNTLGGTDSEIITLENNTLEGTDSEDTVLENNILEDTNPEDITLENNTLGGTDSEIITLENNTLEGTDSEDTVLENNILEDTNPEIITLENNTLEDTNSENITLENSHDKFNNGTNKNEINNKITIENCKTTVISETLPLCENTPHTSQVTKGPVTIKVPVVITECKVTINVQSSLKLEDTVLEIKDIRKNAYLNQCELIPDSENDKPNTGIVFINGFIRKNIEYTTKEYVDKVTLKGKLKHATVKVPFKCTTRVTFKTPPKFTSTASQYKVDILETNIKICDSCKEDMIGSDIHEQSFKLTESFNEKVFCELINAEITETDILENPEDRNCELPLDQGFHIITEKVVLLLTIKLLQNQDVEISK</sequence>
<accession>A0ABV4BT97</accession>
<dbReference type="Gene3D" id="2.160.20.80">
    <property type="entry name" value="E3 ubiquitin-protein ligase SopA"/>
    <property type="match status" value="1"/>
</dbReference>
<name>A0ABV4BT97_9CLOT</name>
<reference evidence="2 3" key="1">
    <citation type="submission" date="2024-08" db="EMBL/GenBank/DDBJ databases">
        <title>Clostridium lapicellarii sp. nov., and Clostridium renhuaiense sp. nov., two species isolated from the mud in a fermentation cellar used for producing sauce-flavour Chinese liquors.</title>
        <authorList>
            <person name="Yang F."/>
            <person name="Wang H."/>
            <person name="Chen L.Q."/>
            <person name="Zhou N."/>
            <person name="Lu J.J."/>
            <person name="Pu X.X."/>
            <person name="Wan B."/>
            <person name="Wang L."/>
            <person name="Liu S.J."/>
        </authorList>
    </citation>
    <scope>NUCLEOTIDE SEQUENCE [LARGE SCALE GENOMIC DNA]</scope>
    <source>
        <strain evidence="2 3">MT-5</strain>
    </source>
</reference>
<dbReference type="Pfam" id="PF25250">
    <property type="entry name" value="DUF7852"/>
    <property type="match status" value="1"/>
</dbReference>
<evidence type="ECO:0000313" key="2">
    <source>
        <dbReference type="EMBL" id="MEY8001985.1"/>
    </source>
</evidence>
<feature type="non-terminal residue" evidence="2">
    <location>
        <position position="1"/>
    </location>
</feature>
<evidence type="ECO:0000259" key="1">
    <source>
        <dbReference type="Pfam" id="PF25250"/>
    </source>
</evidence>
<comment type="caution">
    <text evidence="2">The sequence shown here is derived from an EMBL/GenBank/DDBJ whole genome shotgun (WGS) entry which is preliminary data.</text>
</comment>
<evidence type="ECO:0000313" key="3">
    <source>
        <dbReference type="Proteomes" id="UP001564657"/>
    </source>
</evidence>
<proteinExistence type="predicted"/>
<dbReference type="InterPro" id="IPR057174">
    <property type="entry name" value="DUF7852"/>
</dbReference>
<dbReference type="InterPro" id="IPR054845">
    <property type="entry name" value="Exosporium_prot_C"/>
</dbReference>
<protein>
    <submittedName>
        <fullName evidence="2">CsxC family protein</fullName>
    </submittedName>
</protein>
<gene>
    <name evidence="2" type="ORF">AB8U03_17690</name>
</gene>
<dbReference type="EMBL" id="JBGEWD010000034">
    <property type="protein sequence ID" value="MEY8001985.1"/>
    <property type="molecule type" value="Genomic_DNA"/>
</dbReference>
<dbReference type="SUPFAM" id="SSF141571">
    <property type="entry name" value="Pentapeptide repeat-like"/>
    <property type="match status" value="1"/>
</dbReference>
<organism evidence="2 3">
    <name type="scientific">Clostridium moutaii</name>
    <dbReference type="NCBI Taxonomy" id="3240932"/>
    <lineage>
        <taxon>Bacteria</taxon>
        <taxon>Bacillati</taxon>
        <taxon>Bacillota</taxon>
        <taxon>Clostridia</taxon>
        <taxon>Eubacteriales</taxon>
        <taxon>Clostridiaceae</taxon>
        <taxon>Clostridium</taxon>
    </lineage>
</organism>